<dbReference type="Proteomes" id="UP000242418">
    <property type="component" value="Unassembled WGS sequence"/>
</dbReference>
<dbReference type="RefSeq" id="WP_090250913.1">
    <property type="nucleotide sequence ID" value="NZ_FMTL01000001.1"/>
</dbReference>
<evidence type="ECO:0008006" key="6">
    <source>
        <dbReference type="Google" id="ProtNLM"/>
    </source>
</evidence>
<reference evidence="4 5" key="1">
    <citation type="submission" date="2016-10" db="EMBL/GenBank/DDBJ databases">
        <authorList>
            <person name="Varghese N."/>
            <person name="Submissions S."/>
        </authorList>
    </citation>
    <scope>NUCLEOTIDE SEQUENCE [LARGE SCALE GENOMIC DNA]</scope>
    <source>
        <strain evidence="4 5">DSM 17833</strain>
    </source>
</reference>
<keyword evidence="5" id="KW-1185">Reference proteome</keyword>
<evidence type="ECO:0000256" key="1">
    <source>
        <dbReference type="SAM" id="Coils"/>
    </source>
</evidence>
<feature type="coiled-coil region" evidence="1">
    <location>
        <begin position="64"/>
        <end position="91"/>
    </location>
</feature>
<keyword evidence="1" id="KW-0175">Coiled coil</keyword>
<sequence>MKSETQDSEDGALSEEERLQLLTTAGKRNRLFILALAGVLGSLMLVSVGLNIHSVFSAGDGPRIQALEKKLLQLEQQLAVQQTALSNQEELLASQQASQLTGLFERAENPYTIAEVSKVLQAQERDYQQVMQGLKAGMRDLANMLPGSRSWLADYNEMIDRAELNSRQRREEIQAWSEKAQQPAPAAKPPGTSVDPG</sequence>
<dbReference type="EMBL" id="FMTL01000001">
    <property type="protein sequence ID" value="SCW51939.1"/>
    <property type="molecule type" value="Genomic_DNA"/>
</dbReference>
<evidence type="ECO:0000256" key="3">
    <source>
        <dbReference type="SAM" id="Phobius"/>
    </source>
</evidence>
<organism evidence="4 5">
    <name type="scientific">Pseudomonas peli</name>
    <dbReference type="NCBI Taxonomy" id="592361"/>
    <lineage>
        <taxon>Bacteria</taxon>
        <taxon>Pseudomonadati</taxon>
        <taxon>Pseudomonadota</taxon>
        <taxon>Gammaproteobacteria</taxon>
        <taxon>Pseudomonadales</taxon>
        <taxon>Pseudomonadaceae</taxon>
        <taxon>Pseudomonas</taxon>
    </lineage>
</organism>
<comment type="caution">
    <text evidence="4">The sequence shown here is derived from an EMBL/GenBank/DDBJ whole genome shotgun (WGS) entry which is preliminary data.</text>
</comment>
<keyword evidence="3" id="KW-0472">Membrane</keyword>
<keyword evidence="3" id="KW-0812">Transmembrane</keyword>
<feature type="region of interest" description="Disordered" evidence="2">
    <location>
        <begin position="166"/>
        <end position="197"/>
    </location>
</feature>
<protein>
    <recommendedName>
        <fullName evidence="6">Zinc resistance-associated protein</fullName>
    </recommendedName>
</protein>
<keyword evidence="3" id="KW-1133">Transmembrane helix</keyword>
<proteinExistence type="predicted"/>
<dbReference type="AlphaFoldDB" id="A0AB37Z6L5"/>
<evidence type="ECO:0000256" key="2">
    <source>
        <dbReference type="SAM" id="MobiDB-lite"/>
    </source>
</evidence>
<evidence type="ECO:0000313" key="4">
    <source>
        <dbReference type="EMBL" id="SCW51939.1"/>
    </source>
</evidence>
<feature type="transmembrane region" description="Helical" evidence="3">
    <location>
        <begin position="31"/>
        <end position="50"/>
    </location>
</feature>
<gene>
    <name evidence="4" type="ORF">SAMN05216370_1869</name>
</gene>
<accession>A0AB37Z6L5</accession>
<name>A0AB37Z6L5_9PSED</name>
<evidence type="ECO:0000313" key="5">
    <source>
        <dbReference type="Proteomes" id="UP000242418"/>
    </source>
</evidence>